<dbReference type="AlphaFoldDB" id="A0A199URS6"/>
<evidence type="ECO:0000259" key="1">
    <source>
        <dbReference type="Pfam" id="PF10551"/>
    </source>
</evidence>
<evidence type="ECO:0000313" key="3">
    <source>
        <dbReference type="Proteomes" id="UP000092600"/>
    </source>
</evidence>
<proteinExistence type="predicted"/>
<dbReference type="InterPro" id="IPR018289">
    <property type="entry name" value="MULE_transposase_dom"/>
</dbReference>
<reference evidence="2 3" key="1">
    <citation type="journal article" date="2016" name="DNA Res.">
        <title>The draft genome of MD-2 pineapple using hybrid error correction of long reads.</title>
        <authorList>
            <person name="Redwan R.M."/>
            <person name="Saidin A."/>
            <person name="Kumar S.V."/>
        </authorList>
    </citation>
    <scope>NUCLEOTIDE SEQUENCE [LARGE SCALE GENOMIC DNA]</scope>
    <source>
        <strain evidence="3">cv. MD2</strain>
        <tissue evidence="2">Leaf</tissue>
    </source>
</reference>
<comment type="caution">
    <text evidence="2">The sequence shown here is derived from an EMBL/GenBank/DDBJ whole genome shotgun (WGS) entry which is preliminary data.</text>
</comment>
<dbReference type="STRING" id="4615.A0A199URS6"/>
<feature type="domain" description="MULE transposase" evidence="1">
    <location>
        <begin position="204"/>
        <end position="291"/>
    </location>
</feature>
<protein>
    <recommendedName>
        <fullName evidence="1">MULE transposase domain-containing protein</fullName>
    </recommendedName>
</protein>
<dbReference type="Pfam" id="PF10551">
    <property type="entry name" value="MULE"/>
    <property type="match status" value="1"/>
</dbReference>
<dbReference type="PANTHER" id="PTHR31973:SF187">
    <property type="entry name" value="MUTATOR TRANSPOSASE MUDRA PROTEIN"/>
    <property type="match status" value="1"/>
</dbReference>
<organism evidence="2 3">
    <name type="scientific">Ananas comosus</name>
    <name type="common">Pineapple</name>
    <name type="synonym">Ananas ananas</name>
    <dbReference type="NCBI Taxonomy" id="4615"/>
    <lineage>
        <taxon>Eukaryota</taxon>
        <taxon>Viridiplantae</taxon>
        <taxon>Streptophyta</taxon>
        <taxon>Embryophyta</taxon>
        <taxon>Tracheophyta</taxon>
        <taxon>Spermatophyta</taxon>
        <taxon>Magnoliopsida</taxon>
        <taxon>Liliopsida</taxon>
        <taxon>Poales</taxon>
        <taxon>Bromeliaceae</taxon>
        <taxon>Bromelioideae</taxon>
        <taxon>Ananas</taxon>
    </lineage>
</organism>
<name>A0A199URS6_ANACO</name>
<evidence type="ECO:0000313" key="2">
    <source>
        <dbReference type="EMBL" id="OAY67503.1"/>
    </source>
</evidence>
<dbReference type="Proteomes" id="UP000092600">
    <property type="component" value="Unassembled WGS sequence"/>
</dbReference>
<dbReference type="EMBL" id="LSRQ01005520">
    <property type="protein sequence ID" value="OAY67503.1"/>
    <property type="molecule type" value="Genomic_DNA"/>
</dbReference>
<sequence>MKRGFEYAPMKCNDHKITARCRVSDCPWRIKARQVPGIAQWWVKKFDSQHTCSRAIGGLGHRNCDAAFIASFVREQVVANEKYMPKMVQTEILRQHGVKISYWKAYRARELVIQEVRGDFEARSLYFLVHARVEEWRCGNMSPITLQGRGSFSPFFLGIRCSDSSIPEALQAAYWSGWYVIAQLRHCHTIISLYCTIIYYIHECCLLTASCIDGNNCILPLAWAVVEGENRYSWQWFLEQLRDGVVGDRDSSRANTVLTIVSDRQKGLIDAVSDVFPDAAHGYCIYHLSTNLPHAPRIHLRGEDFGLRLVHTL</sequence>
<accession>A0A199URS6</accession>
<dbReference type="PANTHER" id="PTHR31973">
    <property type="entry name" value="POLYPROTEIN, PUTATIVE-RELATED"/>
    <property type="match status" value="1"/>
</dbReference>
<gene>
    <name evidence="2" type="ORF">ACMD2_20959</name>
</gene>